<reference evidence="5" key="1">
    <citation type="journal article" date="2021" name="Proc. Natl. Acad. Sci. U.S.A.">
        <title>A Catalog of Tens of Thousands of Viruses from Human Metagenomes Reveals Hidden Associations with Chronic Diseases.</title>
        <authorList>
            <person name="Tisza M.J."/>
            <person name="Buck C.B."/>
        </authorList>
    </citation>
    <scope>NUCLEOTIDE SEQUENCE</scope>
    <source>
        <strain evidence="5">CtxbQ4</strain>
    </source>
</reference>
<dbReference type="InterPro" id="IPR011856">
    <property type="entry name" value="tRNA_endonuc-like_dom_sf"/>
</dbReference>
<dbReference type="GO" id="GO:0004518">
    <property type="term" value="F:nuclease activity"/>
    <property type="evidence" value="ECO:0007669"/>
    <property type="project" value="UniProtKB-KW"/>
</dbReference>
<proteinExistence type="predicted"/>
<dbReference type="GO" id="GO:0003676">
    <property type="term" value="F:nucleic acid binding"/>
    <property type="evidence" value="ECO:0007669"/>
    <property type="project" value="InterPro"/>
</dbReference>
<organism evidence="5">
    <name type="scientific">Myoviridae sp. ctxbQ4</name>
    <dbReference type="NCBI Taxonomy" id="2827292"/>
    <lineage>
        <taxon>Viruses</taxon>
        <taxon>Duplodnaviria</taxon>
        <taxon>Heunggongvirae</taxon>
        <taxon>Uroviricota</taxon>
        <taxon>Caudoviricetes</taxon>
    </lineage>
</organism>
<dbReference type="SMART" id="SM00990">
    <property type="entry name" value="VRR_NUC"/>
    <property type="match status" value="1"/>
</dbReference>
<dbReference type="Gene3D" id="3.40.1350.10">
    <property type="match status" value="1"/>
</dbReference>
<evidence type="ECO:0000313" key="5">
    <source>
        <dbReference type="EMBL" id="DAE26388.1"/>
    </source>
</evidence>
<name>A0A8S5R5W5_9CAUD</name>
<protein>
    <submittedName>
        <fullName evidence="5">Nuclease</fullName>
    </submittedName>
</protein>
<keyword evidence="2" id="KW-0540">Nuclease</keyword>
<evidence type="ECO:0000256" key="2">
    <source>
        <dbReference type="ARBA" id="ARBA00022722"/>
    </source>
</evidence>
<evidence type="ECO:0000256" key="3">
    <source>
        <dbReference type="ARBA" id="ARBA00022801"/>
    </source>
</evidence>
<dbReference type="InterPro" id="IPR014883">
    <property type="entry name" value="VRR_NUC"/>
</dbReference>
<accession>A0A8S5R5W5</accession>
<comment type="cofactor">
    <cofactor evidence="1">
        <name>Mg(2+)</name>
        <dbReference type="ChEBI" id="CHEBI:18420"/>
    </cofactor>
</comment>
<dbReference type="EMBL" id="BK015817">
    <property type="protein sequence ID" value="DAE26388.1"/>
    <property type="molecule type" value="Genomic_DNA"/>
</dbReference>
<evidence type="ECO:0000259" key="4">
    <source>
        <dbReference type="SMART" id="SM00990"/>
    </source>
</evidence>
<feature type="domain" description="VRR-NUC" evidence="4">
    <location>
        <begin position="36"/>
        <end position="149"/>
    </location>
</feature>
<dbReference type="Pfam" id="PF08774">
    <property type="entry name" value="VRR_NUC"/>
    <property type="match status" value="1"/>
</dbReference>
<evidence type="ECO:0000256" key="1">
    <source>
        <dbReference type="ARBA" id="ARBA00001946"/>
    </source>
</evidence>
<keyword evidence="3" id="KW-0378">Hydrolase</keyword>
<dbReference type="GO" id="GO:0016788">
    <property type="term" value="F:hydrolase activity, acting on ester bonds"/>
    <property type="evidence" value="ECO:0007669"/>
    <property type="project" value="InterPro"/>
</dbReference>
<sequence length="163" mass="18203">MSNDKCAVCGVLFTPDANSRIRICPACRDFYGLVSPDEKAKRRRQEHEGAEQEYLFKWAEYAKCMMPELALLFHIPNGGKRSKTEAARMKMQGVKAGVPDLFLPVARGGYHGLFIELKAGSNKATEKQGEWLAALREQGYAAVICTGWEAAKATLENYLSKKR</sequence>